<organism evidence="2 3">
    <name type="scientific">Aspergillus wentii DTO 134E9</name>
    <dbReference type="NCBI Taxonomy" id="1073089"/>
    <lineage>
        <taxon>Eukaryota</taxon>
        <taxon>Fungi</taxon>
        <taxon>Dikarya</taxon>
        <taxon>Ascomycota</taxon>
        <taxon>Pezizomycotina</taxon>
        <taxon>Eurotiomycetes</taxon>
        <taxon>Eurotiomycetidae</taxon>
        <taxon>Eurotiales</taxon>
        <taxon>Aspergillaceae</taxon>
        <taxon>Aspergillus</taxon>
        <taxon>Aspergillus subgen. Cremei</taxon>
    </lineage>
</organism>
<dbReference type="GeneID" id="63749198"/>
<feature type="region of interest" description="Disordered" evidence="1">
    <location>
        <begin position="428"/>
        <end position="477"/>
    </location>
</feature>
<dbReference type="STRING" id="1073089.A0A1L9RD54"/>
<dbReference type="Proteomes" id="UP000184383">
    <property type="component" value="Unassembled WGS sequence"/>
</dbReference>
<feature type="compositionally biased region" description="Low complexity" evidence="1">
    <location>
        <begin position="48"/>
        <end position="61"/>
    </location>
</feature>
<evidence type="ECO:0000313" key="3">
    <source>
        <dbReference type="Proteomes" id="UP000184383"/>
    </source>
</evidence>
<feature type="region of interest" description="Disordered" evidence="1">
    <location>
        <begin position="305"/>
        <end position="375"/>
    </location>
</feature>
<accession>A0A1L9RD54</accession>
<dbReference type="VEuPathDB" id="FungiDB:ASPWEDRAFT_29998"/>
<feature type="compositionally biased region" description="Low complexity" evidence="1">
    <location>
        <begin position="152"/>
        <end position="163"/>
    </location>
</feature>
<evidence type="ECO:0000256" key="1">
    <source>
        <dbReference type="SAM" id="MobiDB-lite"/>
    </source>
</evidence>
<feature type="region of interest" description="Disordered" evidence="1">
    <location>
        <begin position="240"/>
        <end position="264"/>
    </location>
</feature>
<dbReference type="AlphaFoldDB" id="A0A1L9RD54"/>
<feature type="compositionally biased region" description="Polar residues" evidence="1">
    <location>
        <begin position="321"/>
        <end position="356"/>
    </location>
</feature>
<feature type="region of interest" description="Disordered" evidence="1">
    <location>
        <begin position="1"/>
        <end position="98"/>
    </location>
</feature>
<dbReference type="EMBL" id="KV878214">
    <property type="protein sequence ID" value="OJJ32860.1"/>
    <property type="molecule type" value="Genomic_DNA"/>
</dbReference>
<protein>
    <submittedName>
        <fullName evidence="2">Uncharacterized protein</fullName>
    </submittedName>
</protein>
<reference evidence="3" key="1">
    <citation type="journal article" date="2017" name="Genome Biol.">
        <title>Comparative genomics reveals high biological diversity and specific adaptations in the industrially and medically important fungal genus Aspergillus.</title>
        <authorList>
            <person name="de Vries R.P."/>
            <person name="Riley R."/>
            <person name="Wiebenga A."/>
            <person name="Aguilar-Osorio G."/>
            <person name="Amillis S."/>
            <person name="Uchima C.A."/>
            <person name="Anderluh G."/>
            <person name="Asadollahi M."/>
            <person name="Askin M."/>
            <person name="Barry K."/>
            <person name="Battaglia E."/>
            <person name="Bayram O."/>
            <person name="Benocci T."/>
            <person name="Braus-Stromeyer S.A."/>
            <person name="Caldana C."/>
            <person name="Canovas D."/>
            <person name="Cerqueira G.C."/>
            <person name="Chen F."/>
            <person name="Chen W."/>
            <person name="Choi C."/>
            <person name="Clum A."/>
            <person name="Dos Santos R.A."/>
            <person name="Damasio A.R."/>
            <person name="Diallinas G."/>
            <person name="Emri T."/>
            <person name="Fekete E."/>
            <person name="Flipphi M."/>
            <person name="Freyberg S."/>
            <person name="Gallo A."/>
            <person name="Gournas C."/>
            <person name="Habgood R."/>
            <person name="Hainaut M."/>
            <person name="Harispe M.L."/>
            <person name="Henrissat B."/>
            <person name="Hilden K.S."/>
            <person name="Hope R."/>
            <person name="Hossain A."/>
            <person name="Karabika E."/>
            <person name="Karaffa L."/>
            <person name="Karanyi Z."/>
            <person name="Krasevec N."/>
            <person name="Kuo A."/>
            <person name="Kusch H."/>
            <person name="LaButti K."/>
            <person name="Lagendijk E.L."/>
            <person name="Lapidus A."/>
            <person name="Levasseur A."/>
            <person name="Lindquist E."/>
            <person name="Lipzen A."/>
            <person name="Logrieco A.F."/>
            <person name="MacCabe A."/>
            <person name="Maekelae M.R."/>
            <person name="Malavazi I."/>
            <person name="Melin P."/>
            <person name="Meyer V."/>
            <person name="Mielnichuk N."/>
            <person name="Miskei M."/>
            <person name="Molnar A.P."/>
            <person name="Mule G."/>
            <person name="Ngan C.Y."/>
            <person name="Orejas M."/>
            <person name="Orosz E."/>
            <person name="Ouedraogo J.P."/>
            <person name="Overkamp K.M."/>
            <person name="Park H.-S."/>
            <person name="Perrone G."/>
            <person name="Piumi F."/>
            <person name="Punt P.J."/>
            <person name="Ram A.F."/>
            <person name="Ramon A."/>
            <person name="Rauscher S."/>
            <person name="Record E."/>
            <person name="Riano-Pachon D.M."/>
            <person name="Robert V."/>
            <person name="Roehrig J."/>
            <person name="Ruller R."/>
            <person name="Salamov A."/>
            <person name="Salih N.S."/>
            <person name="Samson R.A."/>
            <person name="Sandor E."/>
            <person name="Sanguinetti M."/>
            <person name="Schuetze T."/>
            <person name="Sepcic K."/>
            <person name="Shelest E."/>
            <person name="Sherlock G."/>
            <person name="Sophianopoulou V."/>
            <person name="Squina F.M."/>
            <person name="Sun H."/>
            <person name="Susca A."/>
            <person name="Todd R.B."/>
            <person name="Tsang A."/>
            <person name="Unkles S.E."/>
            <person name="van de Wiele N."/>
            <person name="van Rossen-Uffink D."/>
            <person name="Oliveira J.V."/>
            <person name="Vesth T.C."/>
            <person name="Visser J."/>
            <person name="Yu J.-H."/>
            <person name="Zhou M."/>
            <person name="Andersen M.R."/>
            <person name="Archer D.B."/>
            <person name="Baker S.E."/>
            <person name="Benoit I."/>
            <person name="Brakhage A.A."/>
            <person name="Braus G.H."/>
            <person name="Fischer R."/>
            <person name="Frisvad J.C."/>
            <person name="Goldman G.H."/>
            <person name="Houbraken J."/>
            <person name="Oakley B."/>
            <person name="Pocsi I."/>
            <person name="Scazzocchio C."/>
            <person name="Seiboth B."/>
            <person name="vanKuyk P.A."/>
            <person name="Wortman J."/>
            <person name="Dyer P.S."/>
            <person name="Grigoriev I.V."/>
        </authorList>
    </citation>
    <scope>NUCLEOTIDE SEQUENCE [LARGE SCALE GENOMIC DNA]</scope>
    <source>
        <strain evidence="3">DTO 134E9</strain>
    </source>
</reference>
<name>A0A1L9RD54_ASPWE</name>
<keyword evidence="3" id="KW-1185">Reference proteome</keyword>
<dbReference type="OrthoDB" id="4493237at2759"/>
<sequence length="477" mass="52925">MYDTAGSLDLHCMKQQNLPRRYESEEEDISEPELGQDHAYSPVEPQRAAGSFDSDLSADDLSNIDPESDVESIEVPRLLSPYPSTTNKESRPVSMDTVKRSSMADSLIFDHDEDFIIELPSPGSTPPIPSPFILQPRVYVPPATPRPERPQSPRSPSTASVVSSDEESDVMVAEQVVYLEPISKPSIVVISPSTVGPSSPDESTEENKLCELNQTDACQFPEEKDDEVHSLRQSIDSVTSCYDEPEQLQEKQEAPIGLRETSPPSLRFSATAQNLSQVPELHQLIPGRTRSKSFSRPWTAISEKAKSRFPTDSIRRPPSMRNISTTSLPFWNSRTASPSEESHTRSFSFSPTSMSHPETRLSGTSSRTSSPNPYQQVSIYNRDRSASTASIPANCSPLRTHAAKHSTASSFYSTSGFQVESNISCNSLDSQENATDPRKKGYRRSKQLKKEEKPGRRSFMGLRIGGKRKSTNKLYTT</sequence>
<feature type="compositionally biased region" description="Low complexity" evidence="1">
    <location>
        <begin position="360"/>
        <end position="370"/>
    </location>
</feature>
<evidence type="ECO:0000313" key="2">
    <source>
        <dbReference type="EMBL" id="OJJ32860.1"/>
    </source>
</evidence>
<proteinExistence type="predicted"/>
<dbReference type="RefSeq" id="XP_040686537.1">
    <property type="nucleotide sequence ID" value="XM_040833350.1"/>
</dbReference>
<feature type="region of interest" description="Disordered" evidence="1">
    <location>
        <begin position="126"/>
        <end position="167"/>
    </location>
</feature>
<gene>
    <name evidence="2" type="ORF">ASPWEDRAFT_29998</name>
</gene>